<comment type="similarity">
    <text evidence="7">Belongs to the TonB-dependent receptor family.</text>
</comment>
<keyword evidence="3 7" id="KW-1134">Transmembrane beta strand</keyword>
<comment type="subcellular location">
    <subcellularLocation>
        <location evidence="1 7">Cell outer membrane</location>
        <topology evidence="1 7">Multi-pass membrane protein</topology>
    </subcellularLocation>
</comment>
<dbReference type="InterPro" id="IPR023996">
    <property type="entry name" value="TonB-dep_OMP_SusC/RagA"/>
</dbReference>
<evidence type="ECO:0000256" key="1">
    <source>
        <dbReference type="ARBA" id="ARBA00004571"/>
    </source>
</evidence>
<dbReference type="Proteomes" id="UP000005974">
    <property type="component" value="Unassembled WGS sequence"/>
</dbReference>
<name>I8WAS8_9BACT</name>
<comment type="caution">
    <text evidence="10">The sequence shown here is derived from an EMBL/GenBank/DDBJ whole genome shotgun (WGS) entry which is preliminary data.</text>
</comment>
<dbReference type="SUPFAM" id="SSF49464">
    <property type="entry name" value="Carboxypeptidase regulatory domain-like"/>
    <property type="match status" value="1"/>
</dbReference>
<evidence type="ECO:0000259" key="9">
    <source>
        <dbReference type="Pfam" id="PF07715"/>
    </source>
</evidence>
<keyword evidence="4 7" id="KW-0812">Transmembrane</keyword>
<dbReference type="Gene3D" id="2.40.170.20">
    <property type="entry name" value="TonB-dependent receptor, beta-barrel domain"/>
    <property type="match status" value="1"/>
</dbReference>
<dbReference type="InterPro" id="IPR036942">
    <property type="entry name" value="Beta-barrel_TonB_sf"/>
</dbReference>
<dbReference type="InterPro" id="IPR039426">
    <property type="entry name" value="TonB-dep_rcpt-like"/>
</dbReference>
<dbReference type="NCBIfam" id="TIGR04057">
    <property type="entry name" value="SusC_RagA_signa"/>
    <property type="match status" value="1"/>
</dbReference>
<dbReference type="HOGENOM" id="CLU_004317_0_2_10"/>
<gene>
    <name evidence="10" type="ORF">HMPREF1064_01675</name>
</gene>
<dbReference type="FunFam" id="2.170.130.10:FF:000009">
    <property type="entry name" value="SusC/RagA family TonB-linked outer membrane protein"/>
    <property type="match status" value="1"/>
</dbReference>
<evidence type="ECO:0000256" key="8">
    <source>
        <dbReference type="SAM" id="SignalP"/>
    </source>
</evidence>
<keyword evidence="5 7" id="KW-0472">Membrane</keyword>
<keyword evidence="6 7" id="KW-0998">Cell outer membrane</keyword>
<proteinExistence type="inferred from homology"/>
<keyword evidence="8" id="KW-0732">Signal</keyword>
<dbReference type="EMBL" id="AGXJ01000027">
    <property type="protein sequence ID" value="EIY35740.1"/>
    <property type="molecule type" value="Genomic_DNA"/>
</dbReference>
<dbReference type="PATRIC" id="fig|997876.3.peg.1715"/>
<reference evidence="10 11" key="1">
    <citation type="submission" date="2012-02" db="EMBL/GenBank/DDBJ databases">
        <title>The Genome Sequence of Bacteroides dorei CL02T12C06.</title>
        <authorList>
            <consortium name="The Broad Institute Genome Sequencing Platform"/>
            <person name="Earl A."/>
            <person name="Ward D."/>
            <person name="Feldgarden M."/>
            <person name="Gevers D."/>
            <person name="Zitomersky N.L."/>
            <person name="Coyne M.J."/>
            <person name="Comstock L.E."/>
            <person name="Young S.K."/>
            <person name="Zeng Q."/>
            <person name="Gargeya S."/>
            <person name="Fitzgerald M."/>
            <person name="Haas B."/>
            <person name="Abouelleil A."/>
            <person name="Alvarado L."/>
            <person name="Arachchi H.M."/>
            <person name="Berlin A."/>
            <person name="Chapman S.B."/>
            <person name="Gearin G."/>
            <person name="Goldberg J."/>
            <person name="Griggs A."/>
            <person name="Gujja S."/>
            <person name="Hansen M."/>
            <person name="Heiman D."/>
            <person name="Howarth C."/>
            <person name="Larimer J."/>
            <person name="Lui A."/>
            <person name="MacDonald P.J.P."/>
            <person name="McCowen C."/>
            <person name="Montmayeur A."/>
            <person name="Murphy C."/>
            <person name="Neiman D."/>
            <person name="Pearson M."/>
            <person name="Priest M."/>
            <person name="Roberts A."/>
            <person name="Saif S."/>
            <person name="Shea T."/>
            <person name="Sisk P."/>
            <person name="Stolte C."/>
            <person name="Sykes S."/>
            <person name="Wortman J."/>
            <person name="Nusbaum C."/>
            <person name="Birren B."/>
        </authorList>
    </citation>
    <scope>NUCLEOTIDE SEQUENCE [LARGE SCALE GENOMIC DNA]</scope>
    <source>
        <strain evidence="10 11">CL02T12C06</strain>
    </source>
</reference>
<feature type="signal peptide" evidence="8">
    <location>
        <begin position="1"/>
        <end position="39"/>
    </location>
</feature>
<dbReference type="Gene3D" id="2.170.130.10">
    <property type="entry name" value="TonB-dependent receptor, plug domain"/>
    <property type="match status" value="1"/>
</dbReference>
<feature type="domain" description="TonB-dependent receptor plug" evidence="9">
    <location>
        <begin position="131"/>
        <end position="236"/>
    </location>
</feature>
<evidence type="ECO:0000256" key="2">
    <source>
        <dbReference type="ARBA" id="ARBA00022448"/>
    </source>
</evidence>
<dbReference type="NCBIfam" id="TIGR04056">
    <property type="entry name" value="OMP_RagA_SusC"/>
    <property type="match status" value="1"/>
</dbReference>
<dbReference type="FunFam" id="2.60.40.1120:FF:000003">
    <property type="entry name" value="Outer membrane protein Omp121"/>
    <property type="match status" value="1"/>
</dbReference>
<dbReference type="PROSITE" id="PS52016">
    <property type="entry name" value="TONB_DEPENDENT_REC_3"/>
    <property type="match status" value="1"/>
</dbReference>
<dbReference type="InterPro" id="IPR008969">
    <property type="entry name" value="CarboxyPept-like_regulatory"/>
</dbReference>
<dbReference type="InterPro" id="IPR012910">
    <property type="entry name" value="Plug_dom"/>
</dbReference>
<dbReference type="GO" id="GO:0009279">
    <property type="term" value="C:cell outer membrane"/>
    <property type="evidence" value="ECO:0007669"/>
    <property type="project" value="UniProtKB-SubCell"/>
</dbReference>
<keyword evidence="2 7" id="KW-0813">Transport</keyword>
<evidence type="ECO:0000256" key="4">
    <source>
        <dbReference type="ARBA" id="ARBA00022692"/>
    </source>
</evidence>
<evidence type="ECO:0000256" key="5">
    <source>
        <dbReference type="ARBA" id="ARBA00023136"/>
    </source>
</evidence>
<evidence type="ECO:0000256" key="6">
    <source>
        <dbReference type="ARBA" id="ARBA00023237"/>
    </source>
</evidence>
<dbReference type="Pfam" id="PF13715">
    <property type="entry name" value="CarbopepD_reg_2"/>
    <property type="match status" value="1"/>
</dbReference>
<dbReference type="InterPro" id="IPR037066">
    <property type="entry name" value="Plug_dom_sf"/>
</dbReference>
<dbReference type="SUPFAM" id="SSF56935">
    <property type="entry name" value="Porins"/>
    <property type="match status" value="1"/>
</dbReference>
<evidence type="ECO:0000256" key="3">
    <source>
        <dbReference type="ARBA" id="ARBA00022452"/>
    </source>
</evidence>
<dbReference type="InterPro" id="IPR023997">
    <property type="entry name" value="TonB-dep_OMP_SusC/RagA_CS"/>
</dbReference>
<evidence type="ECO:0000313" key="11">
    <source>
        <dbReference type="Proteomes" id="UP000005974"/>
    </source>
</evidence>
<evidence type="ECO:0000313" key="10">
    <source>
        <dbReference type="EMBL" id="EIY35740.1"/>
    </source>
</evidence>
<dbReference type="Gene3D" id="2.60.40.1120">
    <property type="entry name" value="Carboxypeptidase-like, regulatory domain"/>
    <property type="match status" value="1"/>
</dbReference>
<evidence type="ECO:0000256" key="7">
    <source>
        <dbReference type="PROSITE-ProRule" id="PRU01360"/>
    </source>
</evidence>
<accession>I8WAS8</accession>
<sequence length="1018" mass="112612">MLIENAMDNKPKPLQHGRQGLRTFSALVCLLLMTTSLFAQEKTVTGTVTDSTNEPLIGASVVIQGTSNGTITDIDGKYSITASPDNVLEFSYVGMVKQDVKVGSQHVINVQLKEDSQMLAETVVIGYGSAKKRDLTGSITNIKGAEIANKPSTNPLSSLQGKVAGVQIINSGQAGSDPEIRVRGTNSINGYKPLYIVDGLFNDNINFLNPEDIESMEVLKDPSSLAIFGVRGANGVIIITTKKAKEGQTLVNINTSFGWKHVVDRIKMVNASQFKELYSEQLVNEKNPAFDFSGWNADTDWQDEVLQNGFITNNNISVTGASEKHSFYLGMGYSYEQGNIKHEKFSKITLNASNEYKITDKIKVGFQFNGARMLPADSKSVLNAVRTTPIAPVFNEEYQLYAALPEFQKAQMMNPMVDVDLKANTTRAENYRASGNIYGEVDFLEHFNFRAVFSMDYGSNNGRTYQPIIKVYDNTVKGNVATLGTGKTEVSQFKENETKVQSDYVLTYTNSFGDHNLTTTAGFTTYYNSLSRLDAARGQGIGLVIPDNPDKWFVSIGDLATATNGSTQWERTTVSFLGRVIYNYKGKYLFNGSFRRDGSSAFSYTGNQWQNFYSAGAGWLMTEEEFMKDISWLDMLKLKGSWGTLGNQNLDTAYPAEPLLENAFGAVFGNPSTIYPGYQLAYLPNANLRWEKVEAWEAGFESNMFRNRLHVEGVYYKKNTKDLLAKVPGLSGTVPGIGNLGQIENKGVELSATWRDQIGDWGYNVGVNLTTIKNKVKSLVQDGYSIIAGDKSQSYTMAGYPIGFFYGYKVDGVYQSQADIDASPKNTLATVTPGDLKFADVNGDGEITPADRTLIGDPTPDVTYGISLGVSYKGWELGIDMMGQGGNQIYRTWDNYNWAQFNYMEQRLDRWHGEGTSNTQPVLNTGHAINFENSEYYVEDGSFFRIRNLQLGYTFDKALISKIGLKALKAYFNIQNLKTWKHNTGYTPEFGGSAIAFGVDNGSYPVPAIYTFGLNITF</sequence>
<protein>
    <submittedName>
        <fullName evidence="10">SusC/RagA family TonB-linked outer membrane protein</fullName>
    </submittedName>
</protein>
<organism evidence="10 11">
    <name type="scientific">Phocaeicola dorei CL02T12C06</name>
    <dbReference type="NCBI Taxonomy" id="997876"/>
    <lineage>
        <taxon>Bacteria</taxon>
        <taxon>Pseudomonadati</taxon>
        <taxon>Bacteroidota</taxon>
        <taxon>Bacteroidia</taxon>
        <taxon>Bacteroidales</taxon>
        <taxon>Bacteroidaceae</taxon>
        <taxon>Phocaeicola</taxon>
    </lineage>
</organism>
<dbReference type="Pfam" id="PF07715">
    <property type="entry name" value="Plug"/>
    <property type="match status" value="1"/>
</dbReference>
<dbReference type="AlphaFoldDB" id="I8WAS8"/>
<keyword evidence="11" id="KW-1185">Reference proteome</keyword>
<feature type="chain" id="PRO_5003716593" evidence="8">
    <location>
        <begin position="40"/>
        <end position="1018"/>
    </location>
</feature>